<evidence type="ECO:0000256" key="1">
    <source>
        <dbReference type="SAM" id="Phobius"/>
    </source>
</evidence>
<reference evidence="2 3" key="1">
    <citation type="submission" date="2014-12" db="EMBL/GenBank/DDBJ databases">
        <title>16Stimator: statistical estimation of ribosomal gene copy numbers from draft genome assemblies.</title>
        <authorList>
            <person name="Perisin M.A."/>
            <person name="Vetter M."/>
            <person name="Gilbert J.A."/>
            <person name="Bergelson J."/>
        </authorList>
    </citation>
    <scope>NUCLEOTIDE SEQUENCE [LARGE SCALE GENOMIC DNA]</scope>
    <source>
        <strain evidence="2 3">MEP34</strain>
    </source>
</reference>
<evidence type="ECO:0000313" key="2">
    <source>
        <dbReference type="EMBL" id="KIP95043.1"/>
    </source>
</evidence>
<comment type="caution">
    <text evidence="2">The sequence shown here is derived from an EMBL/GenBank/DDBJ whole genome shotgun (WGS) entry which is preliminary data.</text>
</comment>
<dbReference type="InterPro" id="IPR038377">
    <property type="entry name" value="Na/Glc_symporter_sf"/>
</dbReference>
<dbReference type="EMBL" id="JXQY01000010">
    <property type="protein sequence ID" value="KIP95043.1"/>
    <property type="molecule type" value="Genomic_DNA"/>
</dbReference>
<organism evidence="2 3">
    <name type="scientific">Pseudomonas fluorescens</name>
    <dbReference type="NCBI Taxonomy" id="294"/>
    <lineage>
        <taxon>Bacteria</taxon>
        <taxon>Pseudomonadati</taxon>
        <taxon>Pseudomonadota</taxon>
        <taxon>Gammaproteobacteria</taxon>
        <taxon>Pseudomonadales</taxon>
        <taxon>Pseudomonadaceae</taxon>
        <taxon>Pseudomonas</taxon>
    </lineage>
</organism>
<feature type="transmembrane region" description="Helical" evidence="1">
    <location>
        <begin position="34"/>
        <end position="53"/>
    </location>
</feature>
<feature type="non-terminal residue" evidence="2">
    <location>
        <position position="1"/>
    </location>
</feature>
<keyword evidence="1" id="KW-0472">Membrane</keyword>
<proteinExistence type="predicted"/>
<accession>A0AAE2AXD5</accession>
<evidence type="ECO:0000313" key="3">
    <source>
        <dbReference type="Proteomes" id="UP000032086"/>
    </source>
</evidence>
<protein>
    <recommendedName>
        <fullName evidence="4">Sodium:proline symporter</fullName>
    </recommendedName>
</protein>
<keyword evidence="1" id="KW-0812">Transmembrane</keyword>
<dbReference type="Gene3D" id="1.20.1730.10">
    <property type="entry name" value="Sodium/glucose cotransporter"/>
    <property type="match status" value="1"/>
</dbReference>
<keyword evidence="1" id="KW-1133">Transmembrane helix</keyword>
<feature type="transmembrane region" description="Helical" evidence="1">
    <location>
        <begin position="12"/>
        <end position="28"/>
    </location>
</feature>
<evidence type="ECO:0008006" key="4">
    <source>
        <dbReference type="Google" id="ProtNLM"/>
    </source>
</evidence>
<sequence>LISVVWKGMTRDGALAGILVGAITVVAWKHWEVMGLYEIIPGFIFASLAIYIVSKLGAPTAGMVQRFEAAEKDFHLNK</sequence>
<dbReference type="Proteomes" id="UP000032086">
    <property type="component" value="Unassembled WGS sequence"/>
</dbReference>
<name>A0AAE2AXD5_PSEFL</name>
<gene>
    <name evidence="2" type="ORF">RU10_07705</name>
</gene>
<dbReference type="AlphaFoldDB" id="A0AAE2AXD5"/>